<feature type="transmembrane region" description="Helical" evidence="2">
    <location>
        <begin position="315"/>
        <end position="332"/>
    </location>
</feature>
<feature type="transmembrane region" description="Helical" evidence="2">
    <location>
        <begin position="231"/>
        <end position="253"/>
    </location>
</feature>
<dbReference type="InterPro" id="IPR036259">
    <property type="entry name" value="MFS_trans_sf"/>
</dbReference>
<name>A0ABM7MG06_9GAMM</name>
<keyword evidence="2" id="KW-0472">Membrane</keyword>
<evidence type="ECO:0000256" key="2">
    <source>
        <dbReference type="SAM" id="Phobius"/>
    </source>
</evidence>
<feature type="transmembrane region" description="Helical" evidence="2">
    <location>
        <begin position="76"/>
        <end position="97"/>
    </location>
</feature>
<keyword evidence="4" id="KW-1185">Reference proteome</keyword>
<dbReference type="SUPFAM" id="SSF103473">
    <property type="entry name" value="MFS general substrate transporter"/>
    <property type="match status" value="1"/>
</dbReference>
<evidence type="ECO:0000313" key="3">
    <source>
        <dbReference type="EMBL" id="BCN94363.1"/>
    </source>
</evidence>
<evidence type="ECO:0000256" key="1">
    <source>
        <dbReference type="ARBA" id="ARBA00009617"/>
    </source>
</evidence>
<feature type="transmembrane region" description="Helical" evidence="2">
    <location>
        <begin position="175"/>
        <end position="195"/>
    </location>
</feature>
<feature type="transmembrane region" description="Helical" evidence="2">
    <location>
        <begin position="259"/>
        <end position="278"/>
    </location>
</feature>
<feature type="transmembrane region" description="Helical" evidence="2">
    <location>
        <begin position="353"/>
        <end position="378"/>
    </location>
</feature>
<gene>
    <name evidence="3" type="ORF">THMIRHAM_21480</name>
</gene>
<dbReference type="PANTHER" id="PTHR11328:SF24">
    <property type="entry name" value="MAJOR FACILITATOR SUPERFAMILY (MFS) PROFILE DOMAIN-CONTAINING PROTEIN"/>
    <property type="match status" value="1"/>
</dbReference>
<feature type="transmembrane region" description="Helical" evidence="2">
    <location>
        <begin position="290"/>
        <end position="309"/>
    </location>
</feature>
<dbReference type="InterPro" id="IPR039672">
    <property type="entry name" value="MFS_2"/>
</dbReference>
<organism evidence="3 4">
    <name type="scientific">Thiomicrorhabdus immobilis</name>
    <dbReference type="NCBI Taxonomy" id="2791037"/>
    <lineage>
        <taxon>Bacteria</taxon>
        <taxon>Pseudomonadati</taxon>
        <taxon>Pseudomonadota</taxon>
        <taxon>Gammaproteobacteria</taxon>
        <taxon>Thiotrichales</taxon>
        <taxon>Piscirickettsiaceae</taxon>
        <taxon>Thiomicrorhabdus</taxon>
    </lineage>
</organism>
<comment type="similarity">
    <text evidence="1">Belongs to the sodium:galactoside symporter (TC 2.A.2) family.</text>
</comment>
<protein>
    <submittedName>
        <fullName evidence="3">MFS transporter</fullName>
    </submittedName>
</protein>
<proteinExistence type="inferred from homology"/>
<dbReference type="PANTHER" id="PTHR11328">
    <property type="entry name" value="MAJOR FACILITATOR SUPERFAMILY DOMAIN-CONTAINING PROTEIN"/>
    <property type="match status" value="1"/>
</dbReference>
<dbReference type="EMBL" id="AP024202">
    <property type="protein sequence ID" value="BCN94363.1"/>
    <property type="molecule type" value="Genomic_DNA"/>
</dbReference>
<dbReference type="Pfam" id="PF13347">
    <property type="entry name" value="MFS_2"/>
    <property type="match status" value="1"/>
</dbReference>
<accession>A0ABM7MG06</accession>
<evidence type="ECO:0000313" key="4">
    <source>
        <dbReference type="Proteomes" id="UP001054820"/>
    </source>
</evidence>
<keyword evidence="2" id="KW-0812">Transmembrane</keyword>
<feature type="transmembrane region" description="Helical" evidence="2">
    <location>
        <begin position="151"/>
        <end position="169"/>
    </location>
</feature>
<reference evidence="3" key="1">
    <citation type="journal article" date="2022" name="Arch. Microbiol.">
        <title>Thiomicrorhabdus immobilis sp. nov., a mesophilic sulfur-oxidizing bacterium isolated from sediment of a brackish lake in northern Japan.</title>
        <authorList>
            <person name="Kojima H."/>
            <person name="Mochizuki J."/>
            <person name="Kanda M."/>
            <person name="Watanabe T."/>
            <person name="Fukui M."/>
        </authorList>
    </citation>
    <scope>NUCLEOTIDE SEQUENCE</scope>
    <source>
        <strain evidence="3">Am19</strain>
    </source>
</reference>
<dbReference type="Proteomes" id="UP001054820">
    <property type="component" value="Chromosome"/>
</dbReference>
<feature type="transmembrane region" description="Helical" evidence="2">
    <location>
        <begin position="109"/>
        <end position="130"/>
    </location>
</feature>
<dbReference type="RefSeq" id="WP_237261828.1">
    <property type="nucleotide sequence ID" value="NZ_AP024202.1"/>
</dbReference>
<dbReference type="Gene3D" id="1.20.1250.20">
    <property type="entry name" value="MFS general substrate transporter like domains"/>
    <property type="match status" value="2"/>
</dbReference>
<sequence length="418" mass="46017">MAEQRLSTPLLLRYGWLGFALAMLGIPLYVYLPTYYAQQSALSFSAVGAALLFARTSDVITDPLIGWWSDRMLHKISRSVQIALASLVLAVGVYQLWLPDLNGLTSLYLFFWSFITYLAWTWMTIPYLALAAEISTQTHAKTQLSASREGFAIMGVISVLLLPIASGLSAHSPDFYGLLFILFLIALFSASLWLIKLPTLSSPFAKPIAPWVLLKTLKDQHPNSFSIMPSYFLNNLANALPATLFLLFVADYLQLESQTGLFLMSYFLAGLMALPFWMKLSKKIGKQTTWQISMLLASVSFIGVFFLQAGDSSGFLLVSILTGLSLGVDVAMPASIQSDLTQQVTQQNNQATGLLFGIWGMLTKLALALAVGLAFPILDWSASINGQGQALLWMYAGLPIVLKLIAWRLLVQSKAKLF</sequence>
<feature type="transmembrane region" description="Helical" evidence="2">
    <location>
        <begin position="390"/>
        <end position="411"/>
    </location>
</feature>
<keyword evidence="2" id="KW-1133">Transmembrane helix</keyword>
<feature type="transmembrane region" description="Helical" evidence="2">
    <location>
        <begin position="12"/>
        <end position="30"/>
    </location>
</feature>